<evidence type="ECO:0000313" key="7">
    <source>
        <dbReference type="EMBL" id="EXB93496.1"/>
    </source>
</evidence>
<dbReference type="GO" id="GO:0005634">
    <property type="term" value="C:nucleus"/>
    <property type="evidence" value="ECO:0007669"/>
    <property type="project" value="UniProtKB-SubCell"/>
</dbReference>
<protein>
    <recommendedName>
        <fullName evidence="6">TF-B3 domain-containing protein</fullName>
    </recommendedName>
</protein>
<reference evidence="8" key="1">
    <citation type="submission" date="2013-01" db="EMBL/GenBank/DDBJ databases">
        <title>Draft Genome Sequence of a Mulberry Tree, Morus notabilis C.K. Schneid.</title>
        <authorList>
            <person name="He N."/>
            <person name="Zhao S."/>
        </authorList>
    </citation>
    <scope>NUCLEOTIDE SEQUENCE</scope>
</reference>
<evidence type="ECO:0000256" key="1">
    <source>
        <dbReference type="ARBA" id="ARBA00004123"/>
    </source>
</evidence>
<organism evidence="7 8">
    <name type="scientific">Morus notabilis</name>
    <dbReference type="NCBI Taxonomy" id="981085"/>
    <lineage>
        <taxon>Eukaryota</taxon>
        <taxon>Viridiplantae</taxon>
        <taxon>Streptophyta</taxon>
        <taxon>Embryophyta</taxon>
        <taxon>Tracheophyta</taxon>
        <taxon>Spermatophyta</taxon>
        <taxon>Magnoliopsida</taxon>
        <taxon>eudicotyledons</taxon>
        <taxon>Gunneridae</taxon>
        <taxon>Pentapetalae</taxon>
        <taxon>rosids</taxon>
        <taxon>fabids</taxon>
        <taxon>Rosales</taxon>
        <taxon>Moraceae</taxon>
        <taxon>Moreae</taxon>
        <taxon>Morus</taxon>
    </lineage>
</organism>
<dbReference type="AlphaFoldDB" id="W9RIL2"/>
<dbReference type="Pfam" id="PF02362">
    <property type="entry name" value="B3"/>
    <property type="match status" value="1"/>
</dbReference>
<dbReference type="GO" id="GO:0003677">
    <property type="term" value="F:DNA binding"/>
    <property type="evidence" value="ECO:0007669"/>
    <property type="project" value="UniProtKB-KW"/>
</dbReference>
<evidence type="ECO:0000256" key="5">
    <source>
        <dbReference type="ARBA" id="ARBA00023242"/>
    </source>
</evidence>
<keyword evidence="5" id="KW-0539">Nucleus</keyword>
<dbReference type="InterPro" id="IPR003340">
    <property type="entry name" value="B3_DNA-bd"/>
</dbReference>
<feature type="domain" description="TF-B3" evidence="6">
    <location>
        <begin position="4"/>
        <end position="92"/>
    </location>
</feature>
<dbReference type="EMBL" id="KE345074">
    <property type="protein sequence ID" value="EXB93496.1"/>
    <property type="molecule type" value="Genomic_DNA"/>
</dbReference>
<dbReference type="CDD" id="cd10017">
    <property type="entry name" value="B3_DNA"/>
    <property type="match status" value="1"/>
</dbReference>
<sequence length="119" mass="13828">MTLFSKSLSHSDRTQKLSIPIDWLGSLLPSIEQNSEATISVVERNGAEYCFVLRTRNRPHLKPVFQSHGWLQFVRARQLQVDDTVYFWKERRGNEDIIGVQVRDRPNITFLMGHAIAFN</sequence>
<evidence type="ECO:0000256" key="4">
    <source>
        <dbReference type="ARBA" id="ARBA00023163"/>
    </source>
</evidence>
<keyword evidence="2" id="KW-0805">Transcription regulation</keyword>
<name>W9RIL2_9ROSA</name>
<evidence type="ECO:0000313" key="8">
    <source>
        <dbReference type="Proteomes" id="UP000030645"/>
    </source>
</evidence>
<evidence type="ECO:0000256" key="2">
    <source>
        <dbReference type="ARBA" id="ARBA00023015"/>
    </source>
</evidence>
<keyword evidence="3" id="KW-0238">DNA-binding</keyword>
<accession>W9RIL2</accession>
<dbReference type="InterPro" id="IPR015300">
    <property type="entry name" value="DNA-bd_pseudobarrel_sf"/>
</dbReference>
<proteinExistence type="predicted"/>
<comment type="subcellular location">
    <subcellularLocation>
        <location evidence="1">Nucleus</location>
    </subcellularLocation>
</comment>
<dbReference type="Gene3D" id="2.40.330.10">
    <property type="entry name" value="DNA-binding pseudobarrel domain"/>
    <property type="match status" value="1"/>
</dbReference>
<evidence type="ECO:0000256" key="3">
    <source>
        <dbReference type="ARBA" id="ARBA00023125"/>
    </source>
</evidence>
<gene>
    <name evidence="7" type="ORF">L484_006971</name>
</gene>
<keyword evidence="8" id="KW-1185">Reference proteome</keyword>
<dbReference type="SUPFAM" id="SSF101936">
    <property type="entry name" value="DNA-binding pseudobarrel domain"/>
    <property type="match status" value="1"/>
</dbReference>
<keyword evidence="4" id="KW-0804">Transcription</keyword>
<evidence type="ECO:0000259" key="6">
    <source>
        <dbReference type="Pfam" id="PF02362"/>
    </source>
</evidence>
<dbReference type="Proteomes" id="UP000030645">
    <property type="component" value="Unassembled WGS sequence"/>
</dbReference>